<evidence type="ECO:0000313" key="1">
    <source>
        <dbReference type="EMBL" id="OAF69017.1"/>
    </source>
</evidence>
<name>A0A177B403_9BILA</name>
<sequence>MTFSKLDNAHNRTYKRKMEREEAELQRKLTERNRFIIAQLQQSKTNGIEWDNNCVNSIQNNVNLS</sequence>
<keyword evidence="2" id="KW-1185">Reference proteome</keyword>
<gene>
    <name evidence="1" type="ORF">A3Q56_03219</name>
</gene>
<comment type="caution">
    <text evidence="1">The sequence shown here is derived from an EMBL/GenBank/DDBJ whole genome shotgun (WGS) entry which is preliminary data.</text>
</comment>
<dbReference type="EMBL" id="LWCA01000349">
    <property type="protein sequence ID" value="OAF69017.1"/>
    <property type="molecule type" value="Genomic_DNA"/>
</dbReference>
<proteinExistence type="predicted"/>
<accession>A0A177B403</accession>
<evidence type="ECO:0000313" key="2">
    <source>
        <dbReference type="Proteomes" id="UP000078046"/>
    </source>
</evidence>
<dbReference type="AlphaFoldDB" id="A0A177B403"/>
<dbReference type="Proteomes" id="UP000078046">
    <property type="component" value="Unassembled WGS sequence"/>
</dbReference>
<organism evidence="1 2">
    <name type="scientific">Intoshia linei</name>
    <dbReference type="NCBI Taxonomy" id="1819745"/>
    <lineage>
        <taxon>Eukaryota</taxon>
        <taxon>Metazoa</taxon>
        <taxon>Spiralia</taxon>
        <taxon>Lophotrochozoa</taxon>
        <taxon>Mesozoa</taxon>
        <taxon>Orthonectida</taxon>
        <taxon>Rhopaluridae</taxon>
        <taxon>Intoshia</taxon>
    </lineage>
</organism>
<reference evidence="1 2" key="1">
    <citation type="submission" date="2016-04" db="EMBL/GenBank/DDBJ databases">
        <title>The genome of Intoshia linei affirms orthonectids as highly simplified spiralians.</title>
        <authorList>
            <person name="Mikhailov K.V."/>
            <person name="Slusarev G.S."/>
            <person name="Nikitin M.A."/>
            <person name="Logacheva M.D."/>
            <person name="Penin A."/>
            <person name="Aleoshin V."/>
            <person name="Panchin Y.V."/>
        </authorList>
    </citation>
    <scope>NUCLEOTIDE SEQUENCE [LARGE SCALE GENOMIC DNA]</scope>
    <source>
        <strain evidence="1">Intl2013</strain>
        <tissue evidence="1">Whole animal</tissue>
    </source>
</reference>
<protein>
    <submittedName>
        <fullName evidence="1">Uncharacterized protein</fullName>
    </submittedName>
</protein>